<accession>A0A1J1H2D1</accession>
<sequence length="295" mass="34784">MDKSMNIPIKQAIYGNNIINKVENDQYNQPNTINYYPNPNMNNFNYVNPMPPPQQQMHMFANDWKSVIAPIKSCKIKQVFDSKEFISDFFMGLKLDFNNRYLVLDKSNEITKFIAIENSHFANRNCLPKMCIPVKMKILRYGKEINMPDLIIEKDCSCTMCCLNRPTIKMYDFSNNNNKELIGTIKSPFSCCSYKFDLFDTSNNKIIYMNDTCFQFGIICPLPCGVCKYSNFYLHDAKTKEKVAHLRREVPFLQLVKQDLDNYVMNFEQIVNPEWKMMVLAFALFLDYIYYDYKK</sequence>
<dbReference type="VEuPathDB" id="PlasmoDB:PRELSG_0606400"/>
<comment type="similarity">
    <text evidence="1 2">Belongs to the phospholipid scramblase family.</text>
</comment>
<evidence type="ECO:0000256" key="2">
    <source>
        <dbReference type="RuleBase" id="RU363116"/>
    </source>
</evidence>
<dbReference type="GeneID" id="39735190"/>
<reference evidence="3 4" key="1">
    <citation type="submission" date="2015-04" db="EMBL/GenBank/DDBJ databases">
        <authorList>
            <consortium name="Pathogen Informatics"/>
        </authorList>
    </citation>
    <scope>NUCLEOTIDE SEQUENCE [LARGE SCALE GENOMIC DNA]</scope>
    <source>
        <strain evidence="3 4">SGS1</strain>
    </source>
</reference>
<gene>
    <name evidence="3" type="ORF">PRELSG_0606400</name>
</gene>
<dbReference type="OrthoDB" id="444338at2759"/>
<dbReference type="GO" id="GO:0017128">
    <property type="term" value="F:phospholipid scramblase activity"/>
    <property type="evidence" value="ECO:0007669"/>
    <property type="project" value="InterPro"/>
</dbReference>
<dbReference type="GO" id="GO:0005886">
    <property type="term" value="C:plasma membrane"/>
    <property type="evidence" value="ECO:0007669"/>
    <property type="project" value="TreeGrafter"/>
</dbReference>
<dbReference type="AlphaFoldDB" id="A0A1J1H2D1"/>
<protein>
    <recommendedName>
        <fullName evidence="2">Phospholipid scramblase</fullName>
    </recommendedName>
</protein>
<dbReference type="InterPro" id="IPR005552">
    <property type="entry name" value="Scramblase"/>
</dbReference>
<dbReference type="EMBL" id="LN835301">
    <property type="protein sequence ID" value="CRG99089.1"/>
    <property type="molecule type" value="Genomic_DNA"/>
</dbReference>
<dbReference type="OMA" id="MNEQAQH"/>
<dbReference type="PANTHER" id="PTHR23248">
    <property type="entry name" value="PHOSPHOLIPID SCRAMBLASE-RELATED"/>
    <property type="match status" value="1"/>
</dbReference>
<evidence type="ECO:0000256" key="1">
    <source>
        <dbReference type="ARBA" id="ARBA00005350"/>
    </source>
</evidence>
<keyword evidence="4" id="KW-1185">Reference proteome</keyword>
<organism evidence="3 4">
    <name type="scientific">Plasmodium relictum</name>
    <dbReference type="NCBI Taxonomy" id="85471"/>
    <lineage>
        <taxon>Eukaryota</taxon>
        <taxon>Sar</taxon>
        <taxon>Alveolata</taxon>
        <taxon>Apicomplexa</taxon>
        <taxon>Aconoidasida</taxon>
        <taxon>Haemosporida</taxon>
        <taxon>Plasmodiidae</taxon>
        <taxon>Plasmodium</taxon>
        <taxon>Plasmodium (Haemamoeba)</taxon>
    </lineage>
</organism>
<proteinExistence type="inferred from homology"/>
<name>A0A1J1H2D1_PLARL</name>
<dbReference type="Proteomes" id="UP000220158">
    <property type="component" value="Chromosome 6"/>
</dbReference>
<dbReference type="RefSeq" id="XP_028532097.1">
    <property type="nucleotide sequence ID" value="XM_028675516.1"/>
</dbReference>
<dbReference type="Pfam" id="PF03803">
    <property type="entry name" value="Scramblase"/>
    <property type="match status" value="1"/>
</dbReference>
<evidence type="ECO:0000313" key="4">
    <source>
        <dbReference type="Proteomes" id="UP000220158"/>
    </source>
</evidence>
<dbReference type="KEGG" id="prel:PRELSG_0606400"/>
<dbReference type="PANTHER" id="PTHR23248:SF9">
    <property type="entry name" value="PHOSPHOLIPID SCRAMBLASE"/>
    <property type="match status" value="1"/>
</dbReference>
<evidence type="ECO:0000313" key="3">
    <source>
        <dbReference type="EMBL" id="CRG99089.1"/>
    </source>
</evidence>